<keyword evidence="2" id="KW-0472">Membrane</keyword>
<dbReference type="EnsemblPlants" id="novel_model_3390_5bd9a17a.1.5bd9b138">
    <property type="protein sequence ID" value="cds.novel_model_3390_5bd9a17a.1.5bd9b138"/>
    <property type="gene ID" value="novel_gene_1799_5bd9a17a"/>
</dbReference>
<feature type="transmembrane region" description="Helical" evidence="2">
    <location>
        <begin position="128"/>
        <end position="144"/>
    </location>
</feature>
<keyword evidence="2" id="KW-0812">Transmembrane</keyword>
<feature type="region of interest" description="Disordered" evidence="1">
    <location>
        <begin position="44"/>
        <end position="74"/>
    </location>
</feature>
<dbReference type="Proteomes" id="UP000596661">
    <property type="component" value="Chromosome 4"/>
</dbReference>
<evidence type="ECO:0000256" key="2">
    <source>
        <dbReference type="SAM" id="Phobius"/>
    </source>
</evidence>
<dbReference type="PANTHER" id="PTHR34277">
    <property type="entry name" value="CLAVATA3/ESR (CLE)-RELATED PROTEIN 26"/>
    <property type="match status" value="1"/>
</dbReference>
<evidence type="ECO:0000313" key="4">
    <source>
        <dbReference type="Proteomes" id="UP000596661"/>
    </source>
</evidence>
<reference evidence="3" key="1">
    <citation type="submission" date="2018-11" db="EMBL/GenBank/DDBJ databases">
        <authorList>
            <person name="Grassa J C."/>
        </authorList>
    </citation>
    <scope>NUCLEOTIDE SEQUENCE [LARGE SCALE GENOMIC DNA]</scope>
</reference>
<evidence type="ECO:0008006" key="5">
    <source>
        <dbReference type="Google" id="ProtNLM"/>
    </source>
</evidence>
<evidence type="ECO:0000256" key="1">
    <source>
        <dbReference type="SAM" id="MobiDB-lite"/>
    </source>
</evidence>
<keyword evidence="4" id="KW-1185">Reference proteome</keyword>
<dbReference type="InterPro" id="IPR039316">
    <property type="entry name" value="CLE25/26"/>
</dbReference>
<reference evidence="3" key="2">
    <citation type="submission" date="2021-03" db="UniProtKB">
        <authorList>
            <consortium name="EnsemblPlants"/>
        </authorList>
    </citation>
    <scope>IDENTIFICATION</scope>
</reference>
<sequence length="145" mass="15931">MGSSSSNSTSSRSSISFHLLKILVRGLAVVGLMWILLAGTTPEGTTGTTTTRTTTTTTSTTPHTKSNLAPTESAGKIKGNDHVVVVGKEKLAHPKLDLINYMSKRRVPNGPDPIHNRYSYYSLRFTHTHLYLYFLLFHVAPYLAI</sequence>
<dbReference type="PANTHER" id="PTHR34277:SF2">
    <property type="entry name" value="CLAVATA3_ESR (CLE)-RELATED PROTEIN 26"/>
    <property type="match status" value="1"/>
</dbReference>
<accession>A0A803QZW1</accession>
<feature type="transmembrane region" description="Helical" evidence="2">
    <location>
        <begin position="20"/>
        <end position="37"/>
    </location>
</feature>
<organism evidence="3 4">
    <name type="scientific">Cannabis sativa</name>
    <name type="common">Hemp</name>
    <name type="synonym">Marijuana</name>
    <dbReference type="NCBI Taxonomy" id="3483"/>
    <lineage>
        <taxon>Eukaryota</taxon>
        <taxon>Viridiplantae</taxon>
        <taxon>Streptophyta</taxon>
        <taxon>Embryophyta</taxon>
        <taxon>Tracheophyta</taxon>
        <taxon>Spermatophyta</taxon>
        <taxon>Magnoliopsida</taxon>
        <taxon>eudicotyledons</taxon>
        <taxon>Gunneridae</taxon>
        <taxon>Pentapetalae</taxon>
        <taxon>rosids</taxon>
        <taxon>fabids</taxon>
        <taxon>Rosales</taxon>
        <taxon>Cannabaceae</taxon>
        <taxon>Cannabis</taxon>
    </lineage>
</organism>
<keyword evidence="2" id="KW-1133">Transmembrane helix</keyword>
<dbReference type="EMBL" id="UZAU01000382">
    <property type="status" value="NOT_ANNOTATED_CDS"/>
    <property type="molecule type" value="Genomic_DNA"/>
</dbReference>
<dbReference type="AlphaFoldDB" id="A0A803QZW1"/>
<protein>
    <recommendedName>
        <fullName evidence="5">CLAVATA3/ESR (CLE)-related protein 25</fullName>
    </recommendedName>
</protein>
<name>A0A803QZW1_CANSA</name>
<proteinExistence type="predicted"/>
<feature type="compositionally biased region" description="Low complexity" evidence="1">
    <location>
        <begin position="44"/>
        <end position="64"/>
    </location>
</feature>
<dbReference type="Gramene" id="novel_model_3390_5bd9a17a.1.5bd9b138">
    <property type="protein sequence ID" value="cds.novel_model_3390_5bd9a17a.1.5bd9b138"/>
    <property type="gene ID" value="novel_gene_1799_5bd9a17a"/>
</dbReference>
<evidence type="ECO:0000313" key="3">
    <source>
        <dbReference type="EnsemblPlants" id="cds.novel_model_3390_5bd9a17a.1.5bd9b138"/>
    </source>
</evidence>